<dbReference type="OrthoDB" id="8607264at2"/>
<comment type="caution">
    <text evidence="1">The sequence shown here is derived from an EMBL/GenBank/DDBJ whole genome shotgun (WGS) entry which is preliminary data.</text>
</comment>
<dbReference type="RefSeq" id="WP_088382158.1">
    <property type="nucleotide sequence ID" value="NZ_NIOF01000001.1"/>
</dbReference>
<keyword evidence="2" id="KW-1185">Reference proteome</keyword>
<dbReference type="PIRSF" id="PIRSF018634">
    <property type="entry name" value="UCP018634"/>
    <property type="match status" value="1"/>
</dbReference>
<evidence type="ECO:0008006" key="3">
    <source>
        <dbReference type="Google" id="ProtNLM"/>
    </source>
</evidence>
<name>A0A246JKF2_9BURK</name>
<gene>
    <name evidence="1" type="ORF">CDN99_00425</name>
</gene>
<evidence type="ECO:0000313" key="1">
    <source>
        <dbReference type="EMBL" id="OWQ93010.1"/>
    </source>
</evidence>
<accession>A0A246JKF2</accession>
<protein>
    <recommendedName>
        <fullName evidence="3">Addiction module toxin RelE</fullName>
    </recommendedName>
</protein>
<organism evidence="1 2">
    <name type="scientific">Roseateles aquatilis</name>
    <dbReference type="NCBI Taxonomy" id="431061"/>
    <lineage>
        <taxon>Bacteria</taxon>
        <taxon>Pseudomonadati</taxon>
        <taxon>Pseudomonadota</taxon>
        <taxon>Betaproteobacteria</taxon>
        <taxon>Burkholderiales</taxon>
        <taxon>Sphaerotilaceae</taxon>
        <taxon>Roseateles</taxon>
    </lineage>
</organism>
<dbReference type="Proteomes" id="UP000197468">
    <property type="component" value="Unassembled WGS sequence"/>
</dbReference>
<evidence type="ECO:0000313" key="2">
    <source>
        <dbReference type="Proteomes" id="UP000197468"/>
    </source>
</evidence>
<dbReference type="InterPro" id="IPR009387">
    <property type="entry name" value="HigB-2"/>
</dbReference>
<dbReference type="AlphaFoldDB" id="A0A246JKF2"/>
<dbReference type="Pfam" id="PF06296">
    <property type="entry name" value="RelE"/>
    <property type="match status" value="1"/>
</dbReference>
<proteinExistence type="predicted"/>
<reference evidence="1 2" key="1">
    <citation type="journal article" date="2008" name="Int. J. Syst. Evol. Microbiol.">
        <title>Description of Roseateles aquatilis sp. nov. and Roseateles terrae sp. nov., in the class Betaproteobacteria, and emended description of the genus Roseateles.</title>
        <authorList>
            <person name="Gomila M."/>
            <person name="Bowien B."/>
            <person name="Falsen E."/>
            <person name="Moore E.R."/>
            <person name="Lalucat J."/>
        </authorList>
    </citation>
    <scope>NUCLEOTIDE SEQUENCE [LARGE SCALE GENOMIC DNA]</scope>
    <source>
        <strain evidence="1 2">CCUG 48205</strain>
    </source>
</reference>
<sequence>MAEPVYVVEGFRRWMRRQVLRDIDLCRAVAEMAGGLIDADLGSGLLKKRVARSGAGKSGGYRVLVANRRGGAWFFIDGFAKSSRANVSEKQLRLRRMAAMRLTAMTGGERQSALLEGELKEVDCDAKTEVRSN</sequence>
<dbReference type="EMBL" id="NIOF01000001">
    <property type="protein sequence ID" value="OWQ93010.1"/>
    <property type="molecule type" value="Genomic_DNA"/>
</dbReference>